<dbReference type="Proteomes" id="UP000018948">
    <property type="component" value="Unassembled WGS sequence"/>
</dbReference>
<organism evidence="1 2">
    <name type="scientific">Phytophthora nicotianae P10297</name>
    <dbReference type="NCBI Taxonomy" id="1317064"/>
    <lineage>
        <taxon>Eukaryota</taxon>
        <taxon>Sar</taxon>
        <taxon>Stramenopiles</taxon>
        <taxon>Oomycota</taxon>
        <taxon>Peronosporomycetes</taxon>
        <taxon>Peronosporales</taxon>
        <taxon>Peronosporaceae</taxon>
        <taxon>Phytophthora</taxon>
    </lineage>
</organism>
<dbReference type="EMBL" id="ANIY01002818">
    <property type="protein sequence ID" value="ETP39084.1"/>
    <property type="molecule type" value="Genomic_DNA"/>
</dbReference>
<evidence type="ECO:0000313" key="1">
    <source>
        <dbReference type="EMBL" id="ETP39084.1"/>
    </source>
</evidence>
<comment type="caution">
    <text evidence="1">The sequence shown here is derived from an EMBL/GenBank/DDBJ whole genome shotgun (WGS) entry which is preliminary data.</text>
</comment>
<dbReference type="AlphaFoldDB" id="W2YYP0"/>
<proteinExistence type="predicted"/>
<reference evidence="1 2" key="1">
    <citation type="submission" date="2013-11" db="EMBL/GenBank/DDBJ databases">
        <title>The Genome Sequence of Phytophthora parasitica P10297.</title>
        <authorList>
            <consortium name="The Broad Institute Genomics Platform"/>
            <person name="Russ C."/>
            <person name="Tyler B."/>
            <person name="Panabieres F."/>
            <person name="Shan W."/>
            <person name="Tripathy S."/>
            <person name="Grunwald N."/>
            <person name="Machado M."/>
            <person name="Johnson C.S."/>
            <person name="Walker B."/>
            <person name="Young S.K."/>
            <person name="Zeng Q."/>
            <person name="Gargeya S."/>
            <person name="Fitzgerald M."/>
            <person name="Haas B."/>
            <person name="Abouelleil A."/>
            <person name="Allen A.W."/>
            <person name="Alvarado L."/>
            <person name="Arachchi H.M."/>
            <person name="Berlin A.M."/>
            <person name="Chapman S.B."/>
            <person name="Gainer-Dewar J."/>
            <person name="Goldberg J."/>
            <person name="Griggs A."/>
            <person name="Gujja S."/>
            <person name="Hansen M."/>
            <person name="Howarth C."/>
            <person name="Imamovic A."/>
            <person name="Ireland A."/>
            <person name="Larimer J."/>
            <person name="McCowan C."/>
            <person name="Murphy C."/>
            <person name="Pearson M."/>
            <person name="Poon T.W."/>
            <person name="Priest M."/>
            <person name="Roberts A."/>
            <person name="Saif S."/>
            <person name="Shea T."/>
            <person name="Sisk P."/>
            <person name="Sykes S."/>
            <person name="Wortman J."/>
            <person name="Nusbaum C."/>
            <person name="Birren B."/>
        </authorList>
    </citation>
    <scope>NUCLEOTIDE SEQUENCE [LARGE SCALE GENOMIC DNA]</scope>
    <source>
        <strain evidence="1 2">P10297</strain>
    </source>
</reference>
<evidence type="ECO:0000313" key="2">
    <source>
        <dbReference type="Proteomes" id="UP000018948"/>
    </source>
</evidence>
<protein>
    <submittedName>
        <fullName evidence="1">Uncharacterized protein</fullName>
    </submittedName>
</protein>
<sequence length="45" mass="4793">MKTLKTTGFVVKTAEADFSTPLAATVPMIRVAVSHDMVSFSTCCV</sequence>
<name>W2YYP0_PHYNI</name>
<accession>W2YYP0</accession>
<gene>
    <name evidence="1" type="ORF">F442_13434</name>
</gene>